<protein>
    <recommendedName>
        <fullName evidence="3">GST C-terminal domain-containing protein</fullName>
    </recommendedName>
</protein>
<comment type="caution">
    <text evidence="1">The sequence shown here is derived from an EMBL/GenBank/DDBJ whole genome shotgun (WGS) entry which is preliminary data.</text>
</comment>
<dbReference type="InterPro" id="IPR034335">
    <property type="entry name" value="PGES2_C"/>
</dbReference>
<proteinExistence type="predicted"/>
<dbReference type="EMBL" id="VIEB01000261">
    <property type="protein sequence ID" value="TQD97908.1"/>
    <property type="molecule type" value="Genomic_DNA"/>
</dbReference>
<evidence type="ECO:0000313" key="2">
    <source>
        <dbReference type="Proteomes" id="UP000315295"/>
    </source>
</evidence>
<sequence>MRRVNGIALLTRAAISIGGPTTATSATQHRLVQAAMLSTCSNSNPLGFTQGLGDRFGLSKPSSVPRCAGGHMCFSANAVASVAQEVHPHVKSLPKDVVLYQYEASPFCNKVRDIIDKLHRRINPENTLNSEEEKKWRGWVDKRFVHVLSVNLYRTVSKALESFDYITNIIDKLHRRINPENTLNSEEEKKWRGWVDKRFVHVLSVNLYRTVSKALESFDYITRNFSSYERMVAKYAGAAATYFVSKKLKKRHNITDERAALYGAAETWVDALKGRQFGSNPNLADLAVFGVLRPIRHLKSGKDMVENTRIGEWYTRMESAVGEPARVGA</sequence>
<dbReference type="CDD" id="cd03197">
    <property type="entry name" value="GST_C_mPGES2"/>
    <property type="match status" value="1"/>
</dbReference>
<dbReference type="SUPFAM" id="SSF47616">
    <property type="entry name" value="GST C-terminal domain-like"/>
    <property type="match status" value="2"/>
</dbReference>
<dbReference type="STRING" id="106549.A0A540MGL9"/>
<keyword evidence="2" id="KW-1185">Reference proteome</keyword>
<dbReference type="PANTHER" id="PTHR12782">
    <property type="entry name" value="MICROSOMAL PROSTAGLANDIN E SYNTHASE-2"/>
    <property type="match status" value="1"/>
</dbReference>
<dbReference type="InterPro" id="IPR036282">
    <property type="entry name" value="Glutathione-S-Trfase_C_sf"/>
</dbReference>
<dbReference type="Proteomes" id="UP000315295">
    <property type="component" value="Unassembled WGS sequence"/>
</dbReference>
<dbReference type="GO" id="GO:0005739">
    <property type="term" value="C:mitochondrion"/>
    <property type="evidence" value="ECO:0007669"/>
    <property type="project" value="TreeGrafter"/>
</dbReference>
<name>A0A540MGL9_MALBA</name>
<organism evidence="1 2">
    <name type="scientific">Malus baccata</name>
    <name type="common">Siberian crab apple</name>
    <name type="synonym">Pyrus baccata</name>
    <dbReference type="NCBI Taxonomy" id="106549"/>
    <lineage>
        <taxon>Eukaryota</taxon>
        <taxon>Viridiplantae</taxon>
        <taxon>Streptophyta</taxon>
        <taxon>Embryophyta</taxon>
        <taxon>Tracheophyta</taxon>
        <taxon>Spermatophyta</taxon>
        <taxon>Magnoliopsida</taxon>
        <taxon>eudicotyledons</taxon>
        <taxon>Gunneridae</taxon>
        <taxon>Pentapetalae</taxon>
        <taxon>rosids</taxon>
        <taxon>fabids</taxon>
        <taxon>Rosales</taxon>
        <taxon>Rosaceae</taxon>
        <taxon>Amygdaloideae</taxon>
        <taxon>Maleae</taxon>
        <taxon>Malus</taxon>
    </lineage>
</organism>
<dbReference type="AlphaFoldDB" id="A0A540MGL9"/>
<dbReference type="PANTHER" id="PTHR12782:SF11">
    <property type="entry name" value="PROSTAGLANDIN E SYNTHASE 2"/>
    <property type="match status" value="1"/>
</dbReference>
<dbReference type="Gene3D" id="1.20.1050.10">
    <property type="match status" value="2"/>
</dbReference>
<evidence type="ECO:0008006" key="3">
    <source>
        <dbReference type="Google" id="ProtNLM"/>
    </source>
</evidence>
<evidence type="ECO:0000313" key="1">
    <source>
        <dbReference type="EMBL" id="TQD97908.1"/>
    </source>
</evidence>
<accession>A0A540MGL9</accession>
<gene>
    <name evidence="1" type="ORF">C1H46_016433</name>
</gene>
<dbReference type="GO" id="GO:0050220">
    <property type="term" value="F:prostaglandin-E synthase activity"/>
    <property type="evidence" value="ECO:0007669"/>
    <property type="project" value="TreeGrafter"/>
</dbReference>
<reference evidence="1 2" key="1">
    <citation type="journal article" date="2019" name="G3 (Bethesda)">
        <title>Sequencing of a Wild Apple (Malus baccata) Genome Unravels the Differences Between Cultivated and Wild Apple Species Regarding Disease Resistance and Cold Tolerance.</title>
        <authorList>
            <person name="Chen X."/>
        </authorList>
    </citation>
    <scope>NUCLEOTIDE SEQUENCE [LARGE SCALE GENOMIC DNA]</scope>
    <source>
        <strain evidence="2">cv. Shandingzi</strain>
        <tissue evidence="1">Leaves</tissue>
    </source>
</reference>